<comment type="similarity">
    <text evidence="2">Belongs to the SNU66/SART1 family.</text>
</comment>
<protein>
    <submittedName>
        <fullName evidence="4">Uncharacterized protein</fullName>
    </submittedName>
</protein>
<keyword evidence="5" id="KW-1185">Reference proteome</keyword>
<dbReference type="GO" id="GO:0000481">
    <property type="term" value="P:maturation of 5S rRNA"/>
    <property type="evidence" value="ECO:0007669"/>
    <property type="project" value="TreeGrafter"/>
</dbReference>
<dbReference type="OrthoDB" id="5583at2759"/>
<comment type="subcellular location">
    <subcellularLocation>
        <location evidence="1">Nucleus</location>
    </subcellularLocation>
</comment>
<dbReference type="PANTHER" id="PTHR14152">
    <property type="entry name" value="SQUAMOUS CELL CARCINOMA ANTIGEN RECOGNISED BY CYTOTOXIC T LYMPHOCYTES"/>
    <property type="match status" value="1"/>
</dbReference>
<accession>A0A8X8A709</accession>
<dbReference type="GO" id="GO:0045292">
    <property type="term" value="P:mRNA cis splicing, via spliceosome"/>
    <property type="evidence" value="ECO:0007669"/>
    <property type="project" value="TreeGrafter"/>
</dbReference>
<dbReference type="AlphaFoldDB" id="A0A8X8A709"/>
<dbReference type="InterPro" id="IPR005011">
    <property type="entry name" value="SNU66/SART1"/>
</dbReference>
<comment type="caution">
    <text evidence="4">The sequence shown here is derived from an EMBL/GenBank/DDBJ whole genome shotgun (WGS) entry which is preliminary data.</text>
</comment>
<keyword evidence="3" id="KW-0539">Nucleus</keyword>
<gene>
    <name evidence="4" type="ORF">POTOM_012383</name>
</gene>
<evidence type="ECO:0000256" key="3">
    <source>
        <dbReference type="ARBA" id="ARBA00023242"/>
    </source>
</evidence>
<dbReference type="EMBL" id="JAAWWB010000005">
    <property type="protein sequence ID" value="KAG6782956.1"/>
    <property type="molecule type" value="Genomic_DNA"/>
</dbReference>
<sequence length="143" mass="15790">MTPKEALCMISHKFHGKGPGKMKQYQEELKLKQMKNSDTPSLSVERMREAQAQLKTLDTLPCSQRQTSDPRSGFATVDKDLPGGLTPMLGDKKVSQILTTVYTGMVIMMQKGCFVHVSLGCGCIMQVVKTDLISRTIHGGFLI</sequence>
<proteinExistence type="inferred from homology"/>
<evidence type="ECO:0000313" key="4">
    <source>
        <dbReference type="EMBL" id="KAG6782956.1"/>
    </source>
</evidence>
<evidence type="ECO:0000256" key="1">
    <source>
        <dbReference type="ARBA" id="ARBA00004123"/>
    </source>
</evidence>
<dbReference type="Proteomes" id="UP000886885">
    <property type="component" value="Chromosome 3A"/>
</dbReference>
<dbReference type="GO" id="GO:0046540">
    <property type="term" value="C:U4/U6 x U5 tri-snRNP complex"/>
    <property type="evidence" value="ECO:0007669"/>
    <property type="project" value="TreeGrafter"/>
</dbReference>
<name>A0A8X8A709_POPTO</name>
<dbReference type="PANTHER" id="PTHR14152:SF5">
    <property type="entry name" value="U4_U6.U5 TRI-SNRNP-ASSOCIATED PROTEIN 1"/>
    <property type="match status" value="1"/>
</dbReference>
<organism evidence="4 5">
    <name type="scientific">Populus tomentosa</name>
    <name type="common">Chinese white poplar</name>
    <dbReference type="NCBI Taxonomy" id="118781"/>
    <lineage>
        <taxon>Eukaryota</taxon>
        <taxon>Viridiplantae</taxon>
        <taxon>Streptophyta</taxon>
        <taxon>Embryophyta</taxon>
        <taxon>Tracheophyta</taxon>
        <taxon>Spermatophyta</taxon>
        <taxon>Magnoliopsida</taxon>
        <taxon>eudicotyledons</taxon>
        <taxon>Gunneridae</taxon>
        <taxon>Pentapetalae</taxon>
        <taxon>rosids</taxon>
        <taxon>fabids</taxon>
        <taxon>Malpighiales</taxon>
        <taxon>Salicaceae</taxon>
        <taxon>Saliceae</taxon>
        <taxon>Populus</taxon>
    </lineage>
</organism>
<reference evidence="4" key="1">
    <citation type="journal article" date="2020" name="bioRxiv">
        <title>Hybrid origin of Populus tomentosa Carr. identified through genome sequencing and phylogenomic analysis.</title>
        <authorList>
            <person name="An X."/>
            <person name="Gao K."/>
            <person name="Chen Z."/>
            <person name="Li J."/>
            <person name="Yang X."/>
            <person name="Yang X."/>
            <person name="Zhou J."/>
            <person name="Guo T."/>
            <person name="Zhao T."/>
            <person name="Huang S."/>
            <person name="Miao D."/>
            <person name="Khan W.U."/>
            <person name="Rao P."/>
            <person name="Ye M."/>
            <person name="Lei B."/>
            <person name="Liao W."/>
            <person name="Wang J."/>
            <person name="Ji L."/>
            <person name="Li Y."/>
            <person name="Guo B."/>
            <person name="Mustafa N.S."/>
            <person name="Li S."/>
            <person name="Yun Q."/>
            <person name="Keller S.R."/>
            <person name="Mao J."/>
            <person name="Zhang R."/>
            <person name="Strauss S.H."/>
        </authorList>
    </citation>
    <scope>NUCLEOTIDE SEQUENCE</scope>
    <source>
        <strain evidence="4">GM15</strain>
        <tissue evidence="4">Leaf</tissue>
    </source>
</reference>
<evidence type="ECO:0000313" key="5">
    <source>
        <dbReference type="Proteomes" id="UP000886885"/>
    </source>
</evidence>
<evidence type="ECO:0000256" key="2">
    <source>
        <dbReference type="ARBA" id="ARBA00006076"/>
    </source>
</evidence>